<evidence type="ECO:0000313" key="8">
    <source>
        <dbReference type="Ensembl" id="ENSUAMP00000018729.1"/>
    </source>
</evidence>
<comment type="subcellular location">
    <subcellularLocation>
        <location evidence="2">Cytoplasmic vesicle</location>
        <location evidence="2">Autophagosome</location>
    </subcellularLocation>
    <subcellularLocation>
        <location evidence="1">Lysosome</location>
    </subcellularLocation>
</comment>
<dbReference type="GO" id="GO:0006826">
    <property type="term" value="P:iron ion transport"/>
    <property type="evidence" value="ECO:0007669"/>
    <property type="project" value="InterPro"/>
</dbReference>
<organism evidence="8 9">
    <name type="scientific">Ursus americanus</name>
    <name type="common">American black bear</name>
    <name type="synonym">Euarctos americanus</name>
    <dbReference type="NCBI Taxonomy" id="9643"/>
    <lineage>
        <taxon>Eukaryota</taxon>
        <taxon>Metazoa</taxon>
        <taxon>Chordata</taxon>
        <taxon>Craniata</taxon>
        <taxon>Vertebrata</taxon>
        <taxon>Euteleostomi</taxon>
        <taxon>Mammalia</taxon>
        <taxon>Eutheria</taxon>
        <taxon>Laurasiatheria</taxon>
        <taxon>Carnivora</taxon>
        <taxon>Caniformia</taxon>
        <taxon>Ursidae</taxon>
        <taxon>Ursus</taxon>
    </lineage>
</organism>
<name>A0A452RIE5_URSAM</name>
<dbReference type="InterPro" id="IPR001519">
    <property type="entry name" value="Ferritin"/>
</dbReference>
<keyword evidence="7" id="KW-0408">Iron</keyword>
<proteinExistence type="predicted"/>
<evidence type="ECO:0000256" key="1">
    <source>
        <dbReference type="ARBA" id="ARBA00004371"/>
    </source>
</evidence>
<dbReference type="Gene3D" id="1.20.1260.10">
    <property type="match status" value="1"/>
</dbReference>
<evidence type="ECO:0000256" key="7">
    <source>
        <dbReference type="PIRSR" id="PIRSR601519-1"/>
    </source>
</evidence>
<dbReference type="InterPro" id="IPR012347">
    <property type="entry name" value="Ferritin-like"/>
</dbReference>
<keyword evidence="7" id="KW-0479">Metal-binding</keyword>
<dbReference type="AlphaFoldDB" id="A0A452RIE5"/>
<accession>A0A452RIE5</accession>
<evidence type="ECO:0000256" key="3">
    <source>
        <dbReference type="ARBA" id="ARBA00023228"/>
    </source>
</evidence>
<dbReference type="PANTHER" id="PTHR11431:SF37">
    <property type="entry name" value="FERRITIN HEAVY CHAIN"/>
    <property type="match status" value="1"/>
</dbReference>
<dbReference type="Proteomes" id="UP000291022">
    <property type="component" value="Unassembled WGS sequence"/>
</dbReference>
<keyword evidence="9" id="KW-1185">Reference proteome</keyword>
<evidence type="ECO:0000256" key="2">
    <source>
        <dbReference type="ARBA" id="ARBA00004419"/>
    </source>
</evidence>
<reference evidence="8" key="2">
    <citation type="submission" date="2025-08" db="UniProtKB">
        <authorList>
            <consortium name="Ensembl"/>
        </authorList>
    </citation>
    <scope>IDENTIFICATION</scope>
</reference>
<dbReference type="GeneTree" id="ENSGT00950000182841"/>
<dbReference type="GO" id="GO:0005764">
    <property type="term" value="C:lysosome"/>
    <property type="evidence" value="ECO:0007669"/>
    <property type="project" value="UniProtKB-SubCell"/>
</dbReference>
<comment type="subunit">
    <text evidence="5">Oligomer of 24 subunits. There are two types of subunits: L (light) chain and H (heavy) chain. The major chain can be light or heavy, depending on the species and tissue type. The functional molecule forms a roughly spherical shell with a diameter of 12 nm and contains a central cavity into which the insoluble mineral iron core is deposited. Interacts with NCOA4; NCOA4 promotes targeting of the iron-binding ferritin complex to autolysosomes following starvation or iron depletion.</text>
</comment>
<sequence>MATGPLSQVRQNYHPDCEAAINSQINLELYASYVYLSMWVCMYGKTIKEYGSELTTVVVPMEKVKNGIRLVVKGVFDFT</sequence>
<dbReference type="GO" id="GO:0008199">
    <property type="term" value="F:ferric iron binding"/>
    <property type="evidence" value="ECO:0007669"/>
    <property type="project" value="InterPro"/>
</dbReference>
<dbReference type="InterPro" id="IPR009078">
    <property type="entry name" value="Ferritin-like_SF"/>
</dbReference>
<evidence type="ECO:0000256" key="4">
    <source>
        <dbReference type="ARBA" id="ARBA00039731"/>
    </source>
</evidence>
<dbReference type="GO" id="GO:0008198">
    <property type="term" value="F:ferrous iron binding"/>
    <property type="evidence" value="ECO:0007669"/>
    <property type="project" value="TreeGrafter"/>
</dbReference>
<reference evidence="9" key="1">
    <citation type="submission" date="2016-06" db="EMBL/GenBank/DDBJ databases">
        <title>De novo assembly and RNA-Seq shows season-dependent expression and editing in black bear kidneys.</title>
        <authorList>
            <person name="Korstanje R."/>
            <person name="Srivastava A."/>
            <person name="Sarsani V.K."/>
            <person name="Sheehan S.M."/>
            <person name="Seger R.L."/>
            <person name="Barter M.E."/>
            <person name="Lindqvist C."/>
            <person name="Brody L.C."/>
            <person name="Mullikin J.C."/>
        </authorList>
    </citation>
    <scope>NUCLEOTIDE SEQUENCE [LARGE SCALE GENOMIC DNA]</scope>
</reference>
<comment type="function">
    <text evidence="6">Stores iron in a soluble, non-toxic, readily available form. Important for iron homeostasis. Has ferroxidase activity. Iron is taken up in the ferrous form and deposited as ferric hydroxides after oxidation. Also plays a role in delivery of iron to cells. Mediates iron uptake in capsule cells of the developing kidney. Delivery to lysosomes is mediated by the cargo receptor NCOA4 for autophagic degradation and release of iron.</text>
</comment>
<dbReference type="GO" id="GO:0005776">
    <property type="term" value="C:autophagosome"/>
    <property type="evidence" value="ECO:0007669"/>
    <property type="project" value="UniProtKB-SubCell"/>
</dbReference>
<evidence type="ECO:0000313" key="9">
    <source>
        <dbReference type="Proteomes" id="UP000291022"/>
    </source>
</evidence>
<dbReference type="SUPFAM" id="SSF47240">
    <property type="entry name" value="Ferritin-like"/>
    <property type="match status" value="1"/>
</dbReference>
<protein>
    <recommendedName>
        <fullName evidence="4">Ferritin heavy chain</fullName>
    </recommendedName>
</protein>
<feature type="binding site" evidence="7">
    <location>
        <position position="28"/>
    </location>
    <ligand>
        <name>Fe cation</name>
        <dbReference type="ChEBI" id="CHEBI:24875"/>
        <label>1</label>
    </ligand>
</feature>
<keyword evidence="3" id="KW-0458">Lysosome</keyword>
<dbReference type="Ensembl" id="ENSUAMT00000020950.1">
    <property type="protein sequence ID" value="ENSUAMP00000018729.1"/>
    <property type="gene ID" value="ENSUAMG00000014846.1"/>
</dbReference>
<evidence type="ECO:0000256" key="5">
    <source>
        <dbReference type="ARBA" id="ARBA00044959"/>
    </source>
</evidence>
<dbReference type="GO" id="GO:0006879">
    <property type="term" value="P:intracellular iron ion homeostasis"/>
    <property type="evidence" value="ECO:0007669"/>
    <property type="project" value="InterPro"/>
</dbReference>
<evidence type="ECO:0000256" key="6">
    <source>
        <dbReference type="ARBA" id="ARBA00045964"/>
    </source>
</evidence>
<dbReference type="PANTHER" id="PTHR11431">
    <property type="entry name" value="FERRITIN"/>
    <property type="match status" value="1"/>
</dbReference>
<reference evidence="8" key="3">
    <citation type="submission" date="2025-09" db="UniProtKB">
        <authorList>
            <consortium name="Ensembl"/>
        </authorList>
    </citation>
    <scope>IDENTIFICATION</scope>
</reference>